<dbReference type="SUPFAM" id="SSF51604">
    <property type="entry name" value="Enolase C-terminal domain-like"/>
    <property type="match status" value="1"/>
</dbReference>
<evidence type="ECO:0000256" key="1">
    <source>
        <dbReference type="ARBA" id="ARBA00001946"/>
    </source>
</evidence>
<dbReference type="InterPro" id="IPR013342">
    <property type="entry name" value="Mandelate_racemase_C"/>
</dbReference>
<dbReference type="SFLD" id="SFLDS00001">
    <property type="entry name" value="Enolase"/>
    <property type="match status" value="1"/>
</dbReference>
<dbReference type="PROSITE" id="PS00909">
    <property type="entry name" value="MR_MLE_2"/>
    <property type="match status" value="1"/>
</dbReference>
<dbReference type="Proteomes" id="UP000279259">
    <property type="component" value="Unassembled WGS sequence"/>
</dbReference>
<protein>
    <recommendedName>
        <fullName evidence="3">Mandelate racemase/muconate lactonizing enzyme C-terminal domain-containing protein</fullName>
    </recommendedName>
</protein>
<comment type="cofactor">
    <cofactor evidence="1">
        <name>Mg(2+)</name>
        <dbReference type="ChEBI" id="CHEBI:18420"/>
    </cofactor>
</comment>
<gene>
    <name evidence="4" type="ORF">EHS25_004717</name>
</gene>
<keyword evidence="2" id="KW-0456">Lyase</keyword>
<evidence type="ECO:0000313" key="4">
    <source>
        <dbReference type="EMBL" id="RSH94911.1"/>
    </source>
</evidence>
<dbReference type="SFLD" id="SFLDG00179">
    <property type="entry name" value="mandelate_racemase"/>
    <property type="match status" value="1"/>
</dbReference>
<dbReference type="EMBL" id="RSCD01000002">
    <property type="protein sequence ID" value="RSH94911.1"/>
    <property type="molecule type" value="Genomic_DNA"/>
</dbReference>
<proteinExistence type="predicted"/>
<dbReference type="InterPro" id="IPR036849">
    <property type="entry name" value="Enolase-like_C_sf"/>
</dbReference>
<dbReference type="SUPFAM" id="SSF54826">
    <property type="entry name" value="Enolase N-terminal domain-like"/>
    <property type="match status" value="1"/>
</dbReference>
<evidence type="ECO:0000259" key="3">
    <source>
        <dbReference type="SMART" id="SM00922"/>
    </source>
</evidence>
<dbReference type="InterPro" id="IPR013341">
    <property type="entry name" value="Mandelate_racemase_N_dom"/>
</dbReference>
<comment type="caution">
    <text evidence="4">The sequence shown here is derived from an EMBL/GenBank/DDBJ whole genome shotgun (WGS) entry which is preliminary data.</text>
</comment>
<keyword evidence="5" id="KW-1185">Reference proteome</keyword>
<organism evidence="4 5">
    <name type="scientific">Saitozyma podzolica</name>
    <dbReference type="NCBI Taxonomy" id="1890683"/>
    <lineage>
        <taxon>Eukaryota</taxon>
        <taxon>Fungi</taxon>
        <taxon>Dikarya</taxon>
        <taxon>Basidiomycota</taxon>
        <taxon>Agaricomycotina</taxon>
        <taxon>Tremellomycetes</taxon>
        <taxon>Tremellales</taxon>
        <taxon>Trimorphomycetaceae</taxon>
        <taxon>Saitozyma</taxon>
    </lineage>
</organism>
<evidence type="ECO:0000313" key="5">
    <source>
        <dbReference type="Proteomes" id="UP000279259"/>
    </source>
</evidence>
<dbReference type="PANTHER" id="PTHR48080:SF2">
    <property type="entry name" value="D-GALACTONATE DEHYDRATASE"/>
    <property type="match status" value="1"/>
</dbReference>
<accession>A0A427YV78</accession>
<sequence length="409" mass="45721">MSKYDPDSPLLAYDPSEDKGLRTAGSDLITKIETFLVKPRSWVFVRVETKDGIVGWGETMLDGHSDAIVGAFEDFKTRLIGWDPANIEDIWQHLFRHRFHRGGPVLQAAIAGLDIALWDIKGKALGVPIWQLLGGRVRDRVDVYGWVGGDTPHDVGAAAKIRKEQGFTVLKMNATGQLGWIDSPSKLDEVVKRVKEVKALGLDVGLDFHGRLHKGMAKQLARKLEPVEPYFIEEPLLPFQQEELAKLYQQTTIPIATGERLTCRQECRPYFESGCMDICQSDVSHCGGISELRRIAAYAEIYDIGMAPHCPNGPISFAATLQLGFAVPNFVISEMSWQMHYAQEGYDLMTYLKSADVFDVKDGSIGLLTAPGLGIEINEELVRQIDKENAGYHWRVPVWRGPNGEGREW</sequence>
<dbReference type="Pfam" id="PF13378">
    <property type="entry name" value="MR_MLE_C"/>
    <property type="match status" value="1"/>
</dbReference>
<dbReference type="GO" id="GO:0016829">
    <property type="term" value="F:lyase activity"/>
    <property type="evidence" value="ECO:0007669"/>
    <property type="project" value="UniProtKB-KW"/>
</dbReference>
<evidence type="ECO:0000256" key="2">
    <source>
        <dbReference type="ARBA" id="ARBA00023239"/>
    </source>
</evidence>
<dbReference type="Gene3D" id="3.30.390.10">
    <property type="entry name" value="Enolase-like, N-terminal domain"/>
    <property type="match status" value="1"/>
</dbReference>
<dbReference type="PROSITE" id="PS00908">
    <property type="entry name" value="MR_MLE_1"/>
    <property type="match status" value="1"/>
</dbReference>
<dbReference type="STRING" id="1890683.A0A427YV78"/>
<dbReference type="SMART" id="SM00922">
    <property type="entry name" value="MR_MLE"/>
    <property type="match status" value="1"/>
</dbReference>
<dbReference type="Pfam" id="PF02746">
    <property type="entry name" value="MR_MLE_N"/>
    <property type="match status" value="1"/>
</dbReference>
<dbReference type="OrthoDB" id="2579025at2759"/>
<name>A0A427YV78_9TREE</name>
<dbReference type="InterPro" id="IPR018110">
    <property type="entry name" value="Mandel_Rmase/mucon_lact_enz_CS"/>
</dbReference>
<dbReference type="InterPro" id="IPR029065">
    <property type="entry name" value="Enolase_C-like"/>
</dbReference>
<dbReference type="NCBIfam" id="NF010624">
    <property type="entry name" value="PRK14017.1"/>
    <property type="match status" value="1"/>
</dbReference>
<reference evidence="4 5" key="1">
    <citation type="submission" date="2018-11" db="EMBL/GenBank/DDBJ databases">
        <title>Genome sequence of Saitozyma podzolica DSM 27192.</title>
        <authorList>
            <person name="Aliyu H."/>
            <person name="Gorte O."/>
            <person name="Ochsenreither K."/>
        </authorList>
    </citation>
    <scope>NUCLEOTIDE SEQUENCE [LARGE SCALE GENOMIC DNA]</scope>
    <source>
        <strain evidence="4 5">DSM 27192</strain>
    </source>
</reference>
<feature type="domain" description="Mandelate racemase/muconate lactonizing enzyme C-terminal" evidence="3">
    <location>
        <begin position="152"/>
        <end position="254"/>
    </location>
</feature>
<dbReference type="PANTHER" id="PTHR48080">
    <property type="entry name" value="D-GALACTONATE DEHYDRATASE-RELATED"/>
    <property type="match status" value="1"/>
</dbReference>
<dbReference type="AlphaFoldDB" id="A0A427YV78"/>
<dbReference type="GO" id="GO:0009063">
    <property type="term" value="P:amino acid catabolic process"/>
    <property type="evidence" value="ECO:0007669"/>
    <property type="project" value="InterPro"/>
</dbReference>
<dbReference type="InterPro" id="IPR034593">
    <property type="entry name" value="DgoD-like"/>
</dbReference>
<dbReference type="InterPro" id="IPR029017">
    <property type="entry name" value="Enolase-like_N"/>
</dbReference>
<dbReference type="Gene3D" id="3.20.20.120">
    <property type="entry name" value="Enolase-like C-terminal domain"/>
    <property type="match status" value="1"/>
</dbReference>